<feature type="domain" description="Beta-ketoacyl-[acyl-carrier-protein] synthase III C-terminal" evidence="4">
    <location>
        <begin position="329"/>
        <end position="375"/>
    </location>
</feature>
<dbReference type="GO" id="GO:0004315">
    <property type="term" value="F:3-oxoacyl-[acyl-carrier-protein] synthase activity"/>
    <property type="evidence" value="ECO:0007669"/>
    <property type="project" value="InterPro"/>
</dbReference>
<protein>
    <recommendedName>
        <fullName evidence="8">Beta-ketoacyl-[acyl-carrier-protein] synthase III C-terminal domain-containing protein</fullName>
    </recommendedName>
</protein>
<gene>
    <name evidence="6" type="ORF">COV55_03525</name>
</gene>
<comment type="caution">
    <text evidence="6">The sequence shown here is derived from an EMBL/GenBank/DDBJ whole genome shotgun (WGS) entry which is preliminary data.</text>
</comment>
<dbReference type="InterPro" id="IPR013747">
    <property type="entry name" value="ACP_syn_III_C"/>
</dbReference>
<keyword evidence="1" id="KW-0808">Transferase</keyword>
<dbReference type="InterPro" id="IPR016039">
    <property type="entry name" value="Thiolase-like"/>
</dbReference>
<dbReference type="EMBL" id="PCWQ01000012">
    <property type="protein sequence ID" value="PIR06568.1"/>
    <property type="molecule type" value="Genomic_DNA"/>
</dbReference>
<dbReference type="GO" id="GO:0006633">
    <property type="term" value="P:fatty acid biosynthetic process"/>
    <property type="evidence" value="ECO:0007669"/>
    <property type="project" value="InterPro"/>
</dbReference>
<evidence type="ECO:0000313" key="6">
    <source>
        <dbReference type="EMBL" id="PIR06568.1"/>
    </source>
</evidence>
<name>A0A2H0NCE3_9BACT</name>
<evidence type="ECO:0000259" key="5">
    <source>
        <dbReference type="Pfam" id="PF08545"/>
    </source>
</evidence>
<dbReference type="Pfam" id="PF08541">
    <property type="entry name" value="ACP_syn_III_C"/>
    <property type="match status" value="1"/>
</dbReference>
<feature type="domain" description="Beta-ketoacyl-[acyl-carrier-protein] synthase III N-terminal" evidence="5">
    <location>
        <begin position="141"/>
        <end position="215"/>
    </location>
</feature>
<evidence type="ECO:0000259" key="4">
    <source>
        <dbReference type="Pfam" id="PF08541"/>
    </source>
</evidence>
<dbReference type="PANTHER" id="PTHR34069">
    <property type="entry name" value="3-OXOACYL-[ACYL-CARRIER-PROTEIN] SYNTHASE 3"/>
    <property type="match status" value="1"/>
</dbReference>
<keyword evidence="3" id="KW-0472">Membrane</keyword>
<dbReference type="AlphaFoldDB" id="A0A2H0NCE3"/>
<evidence type="ECO:0000256" key="2">
    <source>
        <dbReference type="ARBA" id="ARBA00023315"/>
    </source>
</evidence>
<dbReference type="GO" id="GO:0044550">
    <property type="term" value="P:secondary metabolite biosynthetic process"/>
    <property type="evidence" value="ECO:0007669"/>
    <property type="project" value="TreeGrafter"/>
</dbReference>
<dbReference type="Pfam" id="PF08545">
    <property type="entry name" value="ACP_syn_III"/>
    <property type="match status" value="1"/>
</dbReference>
<dbReference type="PANTHER" id="PTHR34069:SF2">
    <property type="entry name" value="BETA-KETOACYL-[ACYL-CARRIER-PROTEIN] SYNTHASE III"/>
    <property type="match status" value="1"/>
</dbReference>
<sequence length="386" mass="41657">MFCKVSNLKSGVPCKVVSWANTEKKDSDLFTSISQKTFITDLMPPEAKVKLFGHQPPFTNTEINAVVKKWIAQAAIKERIYFFGSTAELGTIAAKKCLKQAKGNIEDIDAIIGGTNTGPGYPSLADHIKLNLGGQSNAMCYDTTEACTVGASAIFQGWSLIRSGACKKVLVVCAEKANTLTTADNYFGANLFGDAAFAVLLSAADKDDFLFFDFQSLPYDGNIEAIIKAATGFQQVGEKVHKFVGREVVNALVAALEKAGIDPMFIKHLISHQPSGKTLKLLMDKLLKQWENVKFLEAFSNFSFSKIKQLITERKNKDQDDKYIILFHRNVDVIGNASGASTGSLISRGLANGTIKKGDIVLVVTFGAGLSIGIYAFVVGDSALAA</sequence>
<accession>A0A2H0NCE3</accession>
<evidence type="ECO:0000313" key="7">
    <source>
        <dbReference type="Proteomes" id="UP000230564"/>
    </source>
</evidence>
<feature type="transmembrane region" description="Helical" evidence="3">
    <location>
        <begin position="360"/>
        <end position="378"/>
    </location>
</feature>
<dbReference type="InterPro" id="IPR013751">
    <property type="entry name" value="ACP_syn_III_N"/>
</dbReference>
<dbReference type="Gene3D" id="3.40.47.10">
    <property type="match status" value="2"/>
</dbReference>
<reference evidence="6 7" key="1">
    <citation type="submission" date="2017-09" db="EMBL/GenBank/DDBJ databases">
        <title>Depth-based differentiation of microbial function through sediment-hosted aquifers and enrichment of novel symbionts in the deep terrestrial subsurface.</title>
        <authorList>
            <person name="Probst A.J."/>
            <person name="Ladd B."/>
            <person name="Jarett J.K."/>
            <person name="Geller-Mcgrath D.E."/>
            <person name="Sieber C.M."/>
            <person name="Emerson J.B."/>
            <person name="Anantharaman K."/>
            <person name="Thomas B.C."/>
            <person name="Malmstrom R."/>
            <person name="Stieglmeier M."/>
            <person name="Klingl A."/>
            <person name="Woyke T."/>
            <person name="Ryan C.M."/>
            <person name="Banfield J.F."/>
        </authorList>
    </citation>
    <scope>NUCLEOTIDE SEQUENCE [LARGE SCALE GENOMIC DNA]</scope>
    <source>
        <strain evidence="6">CG11_big_fil_rev_8_21_14_0_20_36_20</strain>
    </source>
</reference>
<dbReference type="Proteomes" id="UP000230564">
    <property type="component" value="Unassembled WGS sequence"/>
</dbReference>
<evidence type="ECO:0000256" key="3">
    <source>
        <dbReference type="SAM" id="Phobius"/>
    </source>
</evidence>
<keyword evidence="3" id="KW-1133">Transmembrane helix</keyword>
<evidence type="ECO:0000256" key="1">
    <source>
        <dbReference type="ARBA" id="ARBA00022679"/>
    </source>
</evidence>
<evidence type="ECO:0008006" key="8">
    <source>
        <dbReference type="Google" id="ProtNLM"/>
    </source>
</evidence>
<keyword evidence="3" id="KW-0812">Transmembrane</keyword>
<organism evidence="6 7">
    <name type="scientific">Candidatus Komeilibacteria bacterium CG11_big_fil_rev_8_21_14_0_20_36_20</name>
    <dbReference type="NCBI Taxonomy" id="1974477"/>
    <lineage>
        <taxon>Bacteria</taxon>
        <taxon>Candidatus Komeiliibacteriota</taxon>
    </lineage>
</organism>
<dbReference type="SUPFAM" id="SSF53901">
    <property type="entry name" value="Thiolase-like"/>
    <property type="match status" value="1"/>
</dbReference>
<proteinExistence type="predicted"/>
<keyword evidence="2" id="KW-0012">Acyltransferase</keyword>